<name>A0CZC6_PARTE</name>
<dbReference type="GO" id="GO:0035556">
    <property type="term" value="P:intracellular signal transduction"/>
    <property type="evidence" value="ECO:0000318"/>
    <property type="project" value="GO_Central"/>
</dbReference>
<dbReference type="CDD" id="cd05581">
    <property type="entry name" value="STKc_PDK1"/>
    <property type="match status" value="1"/>
</dbReference>
<dbReference type="OMA" id="QCSWSQE"/>
<evidence type="ECO:0000256" key="9">
    <source>
        <dbReference type="ARBA" id="ARBA00048679"/>
    </source>
</evidence>
<keyword evidence="7 10" id="KW-0067">ATP-binding</keyword>
<evidence type="ECO:0000256" key="3">
    <source>
        <dbReference type="ARBA" id="ARBA00022527"/>
    </source>
</evidence>
<comment type="catalytic activity">
    <reaction evidence="9">
        <text>L-seryl-[protein] + ATP = O-phospho-L-seryl-[protein] + ADP + H(+)</text>
        <dbReference type="Rhea" id="RHEA:17989"/>
        <dbReference type="Rhea" id="RHEA-COMP:9863"/>
        <dbReference type="Rhea" id="RHEA-COMP:11604"/>
        <dbReference type="ChEBI" id="CHEBI:15378"/>
        <dbReference type="ChEBI" id="CHEBI:29999"/>
        <dbReference type="ChEBI" id="CHEBI:30616"/>
        <dbReference type="ChEBI" id="CHEBI:83421"/>
        <dbReference type="ChEBI" id="CHEBI:456216"/>
        <dbReference type="EC" id="2.7.11.1"/>
    </reaction>
</comment>
<dbReference type="Pfam" id="PF00069">
    <property type="entry name" value="Pkinase"/>
    <property type="match status" value="1"/>
</dbReference>
<keyword evidence="4" id="KW-0808">Transferase</keyword>
<keyword evidence="5 10" id="KW-0547">Nucleotide-binding</keyword>
<dbReference type="InterPro" id="IPR000719">
    <property type="entry name" value="Prot_kinase_dom"/>
</dbReference>
<evidence type="ECO:0000313" key="14">
    <source>
        <dbReference type="Proteomes" id="UP000000600"/>
    </source>
</evidence>
<dbReference type="Gene3D" id="3.30.200.20">
    <property type="entry name" value="Phosphorylase Kinase, domain 1"/>
    <property type="match status" value="1"/>
</dbReference>
<dbReference type="SUPFAM" id="SSF50729">
    <property type="entry name" value="PH domain-like"/>
    <property type="match status" value="1"/>
</dbReference>
<evidence type="ECO:0000256" key="4">
    <source>
        <dbReference type="ARBA" id="ARBA00022679"/>
    </source>
</evidence>
<dbReference type="OrthoDB" id="432647at2759"/>
<dbReference type="FunFam" id="2.30.29.30:FF:000735">
    <property type="entry name" value="Uncharacterized protein"/>
    <property type="match status" value="1"/>
</dbReference>
<dbReference type="InterPro" id="IPR017441">
    <property type="entry name" value="Protein_kinase_ATP_BS"/>
</dbReference>
<protein>
    <recommendedName>
        <fullName evidence="2">non-specific serine/threonine protein kinase</fullName>
        <ecNumber evidence="2">2.7.11.1</ecNumber>
    </recommendedName>
</protein>
<evidence type="ECO:0000256" key="5">
    <source>
        <dbReference type="ARBA" id="ARBA00022741"/>
    </source>
</evidence>
<dbReference type="GO" id="GO:0005524">
    <property type="term" value="F:ATP binding"/>
    <property type="evidence" value="ECO:0007669"/>
    <property type="project" value="UniProtKB-UniRule"/>
</dbReference>
<dbReference type="InterPro" id="IPR039046">
    <property type="entry name" value="PDPK1"/>
</dbReference>
<dbReference type="PROSITE" id="PS00108">
    <property type="entry name" value="PROTEIN_KINASE_ST"/>
    <property type="match status" value="1"/>
</dbReference>
<evidence type="ECO:0000313" key="13">
    <source>
        <dbReference type="EMBL" id="CAK76143.1"/>
    </source>
</evidence>
<keyword evidence="14" id="KW-1185">Reference proteome</keyword>
<dbReference type="InterPro" id="IPR011993">
    <property type="entry name" value="PH-like_dom_sf"/>
</dbReference>
<dbReference type="PROSITE" id="PS50011">
    <property type="entry name" value="PROTEIN_KINASE_DOM"/>
    <property type="match status" value="1"/>
</dbReference>
<keyword evidence="3 11" id="KW-0723">Serine/threonine-protein kinase</keyword>
<dbReference type="FunFam" id="3.30.200.20:FF:001516">
    <property type="entry name" value="Uncharacterized protein"/>
    <property type="match status" value="1"/>
</dbReference>
<dbReference type="STRING" id="5888.A0CZC6"/>
<dbReference type="PROSITE" id="PS00107">
    <property type="entry name" value="PROTEIN_KINASE_ATP"/>
    <property type="match status" value="1"/>
</dbReference>
<feature type="binding site" evidence="10">
    <location>
        <position position="56"/>
    </location>
    <ligand>
        <name>ATP</name>
        <dbReference type="ChEBI" id="CHEBI:30616"/>
    </ligand>
</feature>
<dbReference type="EMBL" id="CT868230">
    <property type="protein sequence ID" value="CAK76143.1"/>
    <property type="molecule type" value="Genomic_DNA"/>
</dbReference>
<organism evidence="13 14">
    <name type="scientific">Paramecium tetraurelia</name>
    <dbReference type="NCBI Taxonomy" id="5888"/>
    <lineage>
        <taxon>Eukaryota</taxon>
        <taxon>Sar</taxon>
        <taxon>Alveolata</taxon>
        <taxon>Ciliophora</taxon>
        <taxon>Intramacronucleata</taxon>
        <taxon>Oligohymenophorea</taxon>
        <taxon>Peniculida</taxon>
        <taxon>Parameciidae</taxon>
        <taxon>Paramecium</taxon>
    </lineage>
</organism>
<reference evidence="13 14" key="1">
    <citation type="journal article" date="2006" name="Nature">
        <title>Global trends of whole-genome duplications revealed by the ciliate Paramecium tetraurelia.</title>
        <authorList>
            <consortium name="Genoscope"/>
            <person name="Aury J.-M."/>
            <person name="Jaillon O."/>
            <person name="Duret L."/>
            <person name="Noel B."/>
            <person name="Jubin C."/>
            <person name="Porcel B.M."/>
            <person name="Segurens B."/>
            <person name="Daubin V."/>
            <person name="Anthouard V."/>
            <person name="Aiach N."/>
            <person name="Arnaiz O."/>
            <person name="Billaut A."/>
            <person name="Beisson J."/>
            <person name="Blanc I."/>
            <person name="Bouhouche K."/>
            <person name="Camara F."/>
            <person name="Duharcourt S."/>
            <person name="Guigo R."/>
            <person name="Gogendeau D."/>
            <person name="Katinka M."/>
            <person name="Keller A.-M."/>
            <person name="Kissmehl R."/>
            <person name="Klotz C."/>
            <person name="Koll F."/>
            <person name="Le Moue A."/>
            <person name="Lepere C."/>
            <person name="Malinsky S."/>
            <person name="Nowacki M."/>
            <person name="Nowak J.K."/>
            <person name="Plattner H."/>
            <person name="Poulain J."/>
            <person name="Ruiz F."/>
            <person name="Serrano V."/>
            <person name="Zagulski M."/>
            <person name="Dessen P."/>
            <person name="Betermier M."/>
            <person name="Weissenbach J."/>
            <person name="Scarpelli C."/>
            <person name="Schachter V."/>
            <person name="Sperling L."/>
            <person name="Meyer E."/>
            <person name="Cohen J."/>
            <person name="Wincker P."/>
        </authorList>
    </citation>
    <scope>NUCLEOTIDE SEQUENCE [LARGE SCALE GENOMIC DNA]</scope>
    <source>
        <strain evidence="13 14">Stock d4-2</strain>
    </source>
</reference>
<dbReference type="EC" id="2.7.11.1" evidence="2"/>
<gene>
    <name evidence="13" type="ORF">GSPATT00011716001</name>
</gene>
<proteinExistence type="inferred from homology"/>
<dbReference type="InterPro" id="IPR008271">
    <property type="entry name" value="Ser/Thr_kinase_AS"/>
</dbReference>
<feature type="domain" description="Protein kinase" evidence="12">
    <location>
        <begin position="27"/>
        <end position="319"/>
    </location>
</feature>
<accession>A0CZC6</accession>
<evidence type="ECO:0000256" key="11">
    <source>
        <dbReference type="RuleBase" id="RU000304"/>
    </source>
</evidence>
<sequence length="479" mass="56005">MNPDMPVHVQSNSKIPYCFVDLKYEDFDIIKPLGKGAYSEVVLAKNKLTGHESALKIVDKNFLLKEKKMHHACIEREVLSNLRHKGIIKLFNAFEEQDKLYYSLEVLTDGNLLEYMNRHVLNDSIIKFYAAELLLILEYLHQNGLVHRDVKPENILLTKDKHLKLIDFGTVFVYDHTKIDIGNKLEDIRIQYQKQRSPSLNDFEKPTIKYCRDSSFVGTSEYLCPELVDYNVIGPQADLWALGCFIYQLYTNKTPFYSENEFELFNNISQCSWSQEQSIPNDALDLIKILLDKDPSKRFHGEFNDCQYNYDNLKQHQFFRGINFKQMWLQDVPFLNTATIYKRKVSRIQTTLVENNLTSRDKFDVRGISVTKHKADSIIISGQLDKEHGVLFMTQFSLRYASIVCQDGVANFIYTNPQLNNKKRIIPLNQFTSCKLLGKGKFIVGDRNKKKYIFKQRENNVPAQQWVNLINKYIKSNHY</sequence>
<evidence type="ECO:0000259" key="12">
    <source>
        <dbReference type="PROSITE" id="PS50011"/>
    </source>
</evidence>
<comment type="similarity">
    <text evidence="1">Belongs to the protein kinase superfamily. AGC Ser/Thr protein kinase family. PDPK1 subfamily.</text>
</comment>
<dbReference type="Proteomes" id="UP000000600">
    <property type="component" value="Unassembled WGS sequence"/>
</dbReference>
<keyword evidence="6" id="KW-0418">Kinase</keyword>
<comment type="catalytic activity">
    <reaction evidence="8">
        <text>L-threonyl-[protein] + ATP = O-phospho-L-threonyl-[protein] + ADP + H(+)</text>
        <dbReference type="Rhea" id="RHEA:46608"/>
        <dbReference type="Rhea" id="RHEA-COMP:11060"/>
        <dbReference type="Rhea" id="RHEA-COMP:11605"/>
        <dbReference type="ChEBI" id="CHEBI:15378"/>
        <dbReference type="ChEBI" id="CHEBI:30013"/>
        <dbReference type="ChEBI" id="CHEBI:30616"/>
        <dbReference type="ChEBI" id="CHEBI:61977"/>
        <dbReference type="ChEBI" id="CHEBI:456216"/>
        <dbReference type="EC" id="2.7.11.1"/>
    </reaction>
</comment>
<dbReference type="eggNOG" id="KOG0592">
    <property type="taxonomic scope" value="Eukaryota"/>
</dbReference>
<evidence type="ECO:0000256" key="8">
    <source>
        <dbReference type="ARBA" id="ARBA00047899"/>
    </source>
</evidence>
<evidence type="ECO:0000256" key="10">
    <source>
        <dbReference type="PROSITE-ProRule" id="PRU10141"/>
    </source>
</evidence>
<dbReference type="SUPFAM" id="SSF56112">
    <property type="entry name" value="Protein kinase-like (PK-like)"/>
    <property type="match status" value="1"/>
</dbReference>
<dbReference type="Gene3D" id="1.10.510.10">
    <property type="entry name" value="Transferase(Phosphotransferase) domain 1"/>
    <property type="match status" value="1"/>
</dbReference>
<dbReference type="HOGENOM" id="CLU_000288_63_9_1"/>
<dbReference type="Gene3D" id="2.30.29.30">
    <property type="entry name" value="Pleckstrin-homology domain (PH domain)/Phosphotyrosine-binding domain (PTB)"/>
    <property type="match status" value="1"/>
</dbReference>
<dbReference type="RefSeq" id="XP_001443540.1">
    <property type="nucleotide sequence ID" value="XM_001443503.2"/>
</dbReference>
<dbReference type="InParanoid" id="A0CZC6"/>
<dbReference type="KEGG" id="ptm:GSPATT00011716001"/>
<dbReference type="GO" id="GO:0004674">
    <property type="term" value="F:protein serine/threonine kinase activity"/>
    <property type="evidence" value="ECO:0000318"/>
    <property type="project" value="GO_Central"/>
</dbReference>
<evidence type="ECO:0000256" key="6">
    <source>
        <dbReference type="ARBA" id="ARBA00022777"/>
    </source>
</evidence>
<dbReference type="InterPro" id="IPR011009">
    <property type="entry name" value="Kinase-like_dom_sf"/>
</dbReference>
<dbReference type="PANTHER" id="PTHR24356">
    <property type="entry name" value="SERINE/THREONINE-PROTEIN KINASE"/>
    <property type="match status" value="1"/>
</dbReference>
<dbReference type="SMART" id="SM00220">
    <property type="entry name" value="S_TKc"/>
    <property type="match status" value="1"/>
</dbReference>
<dbReference type="FunFam" id="1.10.510.10:FF:000833">
    <property type="entry name" value="AGC family protein kinase"/>
    <property type="match status" value="1"/>
</dbReference>
<dbReference type="AlphaFoldDB" id="A0CZC6"/>
<dbReference type="InterPro" id="IPR050236">
    <property type="entry name" value="Ser_Thr_kinase_AGC"/>
</dbReference>
<dbReference type="PANTHER" id="PTHR24356:SF163">
    <property type="entry name" value="3-PHOSPHOINOSITIDE-DEPENDENT PROTEIN KINASE 1-RELATED"/>
    <property type="match status" value="1"/>
</dbReference>
<dbReference type="GeneID" id="5029325"/>
<evidence type="ECO:0000256" key="1">
    <source>
        <dbReference type="ARBA" id="ARBA00010006"/>
    </source>
</evidence>
<evidence type="ECO:0000256" key="7">
    <source>
        <dbReference type="ARBA" id="ARBA00022840"/>
    </source>
</evidence>
<evidence type="ECO:0000256" key="2">
    <source>
        <dbReference type="ARBA" id="ARBA00012513"/>
    </source>
</evidence>